<evidence type="ECO:0000256" key="3">
    <source>
        <dbReference type="ARBA" id="ARBA00022553"/>
    </source>
</evidence>
<keyword evidence="4" id="KW-0418">Kinase</keyword>
<dbReference type="SUPFAM" id="SSF47384">
    <property type="entry name" value="Homodimeric domain of signal transducing histidine kinase"/>
    <property type="match status" value="1"/>
</dbReference>
<dbReference type="Gene3D" id="1.10.287.130">
    <property type="match status" value="1"/>
</dbReference>
<reference evidence="7" key="1">
    <citation type="submission" date="2016-10" db="EMBL/GenBank/DDBJ databases">
        <title>CRISPR-Cas defence system in Roseofilum reptotaenium: evidence of a bacteriophage-cyanobacterium arms race in the coral black band disease.</title>
        <authorList>
            <person name="Buerger P."/>
            <person name="Wood-Charlson E.M."/>
            <person name="Weynberg K.D."/>
            <person name="Willis B."/>
            <person name="Van Oppen M.J."/>
        </authorList>
    </citation>
    <scope>NUCLEOTIDE SEQUENCE [LARGE SCALE GENOMIC DNA]</scope>
    <source>
        <strain evidence="7">AO1-A</strain>
    </source>
</reference>
<dbReference type="PROSITE" id="PS50109">
    <property type="entry name" value="HIS_KIN"/>
    <property type="match status" value="1"/>
</dbReference>
<name>A0A1L9QM20_9CYAN</name>
<dbReference type="PANTHER" id="PTHR43547">
    <property type="entry name" value="TWO-COMPONENT HISTIDINE KINASE"/>
    <property type="match status" value="1"/>
</dbReference>
<evidence type="ECO:0000313" key="8">
    <source>
        <dbReference type="Proteomes" id="UP000183940"/>
    </source>
</evidence>
<dbReference type="InterPro" id="IPR036890">
    <property type="entry name" value="HATPase_C_sf"/>
</dbReference>
<evidence type="ECO:0000256" key="4">
    <source>
        <dbReference type="ARBA" id="ARBA00022777"/>
    </source>
</evidence>
<dbReference type="Pfam" id="PF02518">
    <property type="entry name" value="HATPase_c"/>
    <property type="match status" value="1"/>
</dbReference>
<evidence type="ECO:0000256" key="2">
    <source>
        <dbReference type="ARBA" id="ARBA00012438"/>
    </source>
</evidence>
<dbReference type="EMBL" id="MLAW01000046">
    <property type="protein sequence ID" value="OJJ20746.1"/>
    <property type="molecule type" value="Genomic_DNA"/>
</dbReference>
<evidence type="ECO:0000256" key="5">
    <source>
        <dbReference type="ARBA" id="ARBA00023012"/>
    </source>
</evidence>
<gene>
    <name evidence="7" type="ORF">BI308_20350</name>
</gene>
<comment type="catalytic activity">
    <reaction evidence="1">
        <text>ATP + protein L-histidine = ADP + protein N-phospho-L-histidine.</text>
        <dbReference type="EC" id="2.7.13.3"/>
    </reaction>
</comment>
<dbReference type="EC" id="2.7.13.3" evidence="2"/>
<dbReference type="PANTHER" id="PTHR43547:SF2">
    <property type="entry name" value="HYBRID SIGNAL TRANSDUCTION HISTIDINE KINASE C"/>
    <property type="match status" value="1"/>
</dbReference>
<sequence>MELKALKTSNTTDSTCTLPVDLANYKLGYSDMVSPEWNHKMENESVNLERVSLEKGGSVVSNPQTLRQFQVLVAERTAQLELSLKVQAKLYEQTRRQVEELRHLNELKDEFLSTISHELRTPLTSMSLAIRMLRQPEISPDRQQKYLEILESQCQQEIHLINDLLTLQELEEQTIDMEGQTVDVQDFMEMTTAGFETRWSHKQLKLNLEIAPESTNLETEPDSLKRILAELLANAGKFSDVQSQVKISVQPDRADGRDGVAVAITNQGMGIQNTELAEIFHKFRRGTGVTDRAIAGTGLGLALVKALVEQLGGTITVSSQPLHSGSSWETCFTLLLPQSDSASHEEIGNRE</sequence>
<dbReference type="SMART" id="SM00387">
    <property type="entry name" value="HATPase_c"/>
    <property type="match status" value="1"/>
</dbReference>
<dbReference type="GO" id="GO:0000155">
    <property type="term" value="F:phosphorelay sensor kinase activity"/>
    <property type="evidence" value="ECO:0007669"/>
    <property type="project" value="InterPro"/>
</dbReference>
<dbReference type="Gene3D" id="3.30.565.10">
    <property type="entry name" value="Histidine kinase-like ATPase, C-terminal domain"/>
    <property type="match status" value="1"/>
</dbReference>
<dbReference type="SMART" id="SM00388">
    <property type="entry name" value="HisKA"/>
    <property type="match status" value="1"/>
</dbReference>
<organism evidence="7 8">
    <name type="scientific">Roseofilum reptotaenium AO1-A</name>
    <dbReference type="NCBI Taxonomy" id="1925591"/>
    <lineage>
        <taxon>Bacteria</taxon>
        <taxon>Bacillati</taxon>
        <taxon>Cyanobacteriota</taxon>
        <taxon>Cyanophyceae</taxon>
        <taxon>Desertifilales</taxon>
        <taxon>Desertifilaceae</taxon>
        <taxon>Roseofilum</taxon>
    </lineage>
</organism>
<accession>A0A1L9QM20</accession>
<dbReference type="AlphaFoldDB" id="A0A1L9QM20"/>
<dbReference type="SUPFAM" id="SSF55874">
    <property type="entry name" value="ATPase domain of HSP90 chaperone/DNA topoisomerase II/histidine kinase"/>
    <property type="match status" value="1"/>
</dbReference>
<evidence type="ECO:0000259" key="6">
    <source>
        <dbReference type="PROSITE" id="PS50109"/>
    </source>
</evidence>
<protein>
    <recommendedName>
        <fullName evidence="2">histidine kinase</fullName>
        <ecNumber evidence="2">2.7.13.3</ecNumber>
    </recommendedName>
</protein>
<dbReference type="STRING" id="1925591.BI308_20350"/>
<comment type="caution">
    <text evidence="7">The sequence shown here is derived from an EMBL/GenBank/DDBJ whole genome shotgun (WGS) entry which is preliminary data.</text>
</comment>
<dbReference type="Pfam" id="PF00512">
    <property type="entry name" value="HisKA"/>
    <property type="match status" value="1"/>
</dbReference>
<dbReference type="InterPro" id="IPR003661">
    <property type="entry name" value="HisK_dim/P_dom"/>
</dbReference>
<dbReference type="PRINTS" id="PR00344">
    <property type="entry name" value="BCTRLSENSOR"/>
</dbReference>
<evidence type="ECO:0000313" key="7">
    <source>
        <dbReference type="EMBL" id="OJJ20746.1"/>
    </source>
</evidence>
<dbReference type="InterPro" id="IPR004358">
    <property type="entry name" value="Sig_transdc_His_kin-like_C"/>
</dbReference>
<keyword evidence="5" id="KW-0902">Two-component regulatory system</keyword>
<dbReference type="CDD" id="cd00082">
    <property type="entry name" value="HisKA"/>
    <property type="match status" value="1"/>
</dbReference>
<dbReference type="Proteomes" id="UP000183940">
    <property type="component" value="Unassembled WGS sequence"/>
</dbReference>
<keyword evidence="3" id="KW-0597">Phosphoprotein</keyword>
<feature type="domain" description="Histidine kinase" evidence="6">
    <location>
        <begin position="114"/>
        <end position="340"/>
    </location>
</feature>
<dbReference type="InterPro" id="IPR005467">
    <property type="entry name" value="His_kinase_dom"/>
</dbReference>
<dbReference type="InterPro" id="IPR003594">
    <property type="entry name" value="HATPase_dom"/>
</dbReference>
<evidence type="ECO:0000256" key="1">
    <source>
        <dbReference type="ARBA" id="ARBA00000085"/>
    </source>
</evidence>
<dbReference type="InterPro" id="IPR036097">
    <property type="entry name" value="HisK_dim/P_sf"/>
</dbReference>
<keyword evidence="4" id="KW-0808">Transferase</keyword>
<keyword evidence="8" id="KW-1185">Reference proteome</keyword>
<proteinExistence type="predicted"/>